<keyword evidence="1" id="KW-0472">Membrane</keyword>
<evidence type="ECO:0000313" key="3">
    <source>
        <dbReference type="Proteomes" id="UP001642540"/>
    </source>
</evidence>
<feature type="transmembrane region" description="Helical" evidence="1">
    <location>
        <begin position="159"/>
        <end position="178"/>
    </location>
</feature>
<keyword evidence="1" id="KW-1133">Transmembrane helix</keyword>
<feature type="transmembrane region" description="Helical" evidence="1">
    <location>
        <begin position="72"/>
        <end position="96"/>
    </location>
</feature>
<dbReference type="EMBL" id="CAXLJM020000111">
    <property type="protein sequence ID" value="CAL8136356.1"/>
    <property type="molecule type" value="Genomic_DNA"/>
</dbReference>
<keyword evidence="1" id="KW-0812">Transmembrane</keyword>
<gene>
    <name evidence="2" type="ORF">ODALV1_LOCUS26403</name>
</gene>
<feature type="transmembrane region" description="Helical" evidence="1">
    <location>
        <begin position="24"/>
        <end position="45"/>
    </location>
</feature>
<sequence>MKARYKRILTPAAFSTRAHKHFEWMIYLTSYISLIFPLVFAGGILHPSEPTHKILSFYLEIKVTPSLSSLPWIFWIMWGALLITNTIVFLSFLAILSMISSALWCTALTPVSANDGGFYHTRSLGILHNETIITLYRSLQLLFRCCNCVCESFKLTFHVGSAGIVAAVLAFLFVRHAYTLVTSVGGISLILLAALGFSVVFAVAYGECFLIHQTRLLSEEIKMKIIETSRLKSYESKAAKSFTPLLLQVRYPFQIVSKDTFLEYCDSVLDLTVQILVTVSL</sequence>
<reference evidence="2 3" key="1">
    <citation type="submission" date="2024-08" db="EMBL/GenBank/DDBJ databases">
        <authorList>
            <person name="Cucini C."/>
            <person name="Frati F."/>
        </authorList>
    </citation>
    <scope>NUCLEOTIDE SEQUENCE [LARGE SCALE GENOMIC DNA]</scope>
</reference>
<proteinExistence type="predicted"/>
<evidence type="ECO:0000256" key="1">
    <source>
        <dbReference type="SAM" id="Phobius"/>
    </source>
</evidence>
<keyword evidence="3" id="KW-1185">Reference proteome</keyword>
<comment type="caution">
    <text evidence="2">The sequence shown here is derived from an EMBL/GenBank/DDBJ whole genome shotgun (WGS) entry which is preliminary data.</text>
</comment>
<accession>A0ABP1RVC6</accession>
<dbReference type="Proteomes" id="UP001642540">
    <property type="component" value="Unassembled WGS sequence"/>
</dbReference>
<protein>
    <submittedName>
        <fullName evidence="2">Uncharacterized protein</fullName>
    </submittedName>
</protein>
<feature type="transmembrane region" description="Helical" evidence="1">
    <location>
        <begin position="184"/>
        <end position="205"/>
    </location>
</feature>
<organism evidence="2 3">
    <name type="scientific">Orchesella dallaii</name>
    <dbReference type="NCBI Taxonomy" id="48710"/>
    <lineage>
        <taxon>Eukaryota</taxon>
        <taxon>Metazoa</taxon>
        <taxon>Ecdysozoa</taxon>
        <taxon>Arthropoda</taxon>
        <taxon>Hexapoda</taxon>
        <taxon>Collembola</taxon>
        <taxon>Entomobryomorpha</taxon>
        <taxon>Entomobryoidea</taxon>
        <taxon>Orchesellidae</taxon>
        <taxon>Orchesellinae</taxon>
        <taxon>Orchesella</taxon>
    </lineage>
</organism>
<evidence type="ECO:0000313" key="2">
    <source>
        <dbReference type="EMBL" id="CAL8136356.1"/>
    </source>
</evidence>
<name>A0ABP1RVC6_9HEXA</name>